<dbReference type="Proteomes" id="UP000694941">
    <property type="component" value="Unplaced"/>
</dbReference>
<dbReference type="PRINTS" id="PR00398">
    <property type="entry name" value="STRDHORMONER"/>
</dbReference>
<dbReference type="InterPro" id="IPR001628">
    <property type="entry name" value="Znf_hrmn_rcpt"/>
</dbReference>
<sequence>MTMDQVTVCHVPLSLRKNNRDTLVPRNKQVMMKEDAFVDTQVMYVAASDNGPVNLHSKERRVILNGGPAECEQDEEMGEDPNSSCHTFVQDNYRQPPSPPGSPMCIAEENGQFDTTRKTSSMMELHTDTEKNSNRYTGGLTSVTSVKSCTILPSAYNHAVDKRIHQSFGSTPSLLFGKDYPSVGPPCARNPFPALGHNSPVHHAVGFAVGPYSQSPSPVFPGSCSSRSSQSPARSPLLNGHSSGLTSAPYLNCKSPELHQQSVGVTTDHAVSSQRNSPQQSNRNKAEASFFSPNRSPNHGGHHYPDGSASFSSNPTSTQGREAMLSRPIPFGASPSPTLLHQNQQGFERPPSSGYEGHSSFSEPTSHTSPLLHQSSFEIRSAASSASIASSASDESNASDFAGPLHRLSTDNSSDESRVSLMTDISLGYSGGTGGISRQQLLSGPCPICGDRISGFHYGIFSCESCKGFFKRTVQNKKNYVCLRGANCHVAMTTRKKCPACRFNKCLKMGMKLEAIREDRTRGGRSTYQCSYSIPNQSVNDPWIPSGSESCMGPPHTDHMFQSHARVSDGHNRSPANQSPPYIPQLIQEIMSVEHLWHYSEKEMTKVPEQLEEKPINGESDFLTTLCKIADDRLYKIVKWCKSLPLFKEIQRDDQISLLINSWCEMLLLSCCYRSMSTPNEIRISRGKPVTLEQAQQTGLGPVIERMLNLTEHLRTLQVDQHEFVCLKVIILLTSDVSGLKEPDKVRTCQKQVLEALQLYTRIHYPHLPSKFGELLLRIPELERACQMGKESLASKQRGGEVPSFHLLMELLRGDH</sequence>
<keyword evidence="9 10" id="KW-0539">Nucleus</keyword>
<dbReference type="PROSITE" id="PS51030">
    <property type="entry name" value="NUCLEAR_REC_DBD_2"/>
    <property type="match status" value="1"/>
</dbReference>
<feature type="compositionally biased region" description="Low complexity" evidence="11">
    <location>
        <begin position="393"/>
        <end position="402"/>
    </location>
</feature>
<keyword evidence="2 10" id="KW-0479">Metal-binding</keyword>
<keyword evidence="14" id="KW-1185">Reference proteome</keyword>
<dbReference type="SMART" id="SM00399">
    <property type="entry name" value="ZnF_C4"/>
    <property type="match status" value="1"/>
</dbReference>
<dbReference type="RefSeq" id="XP_013787145.2">
    <property type="nucleotide sequence ID" value="XM_013931691.2"/>
</dbReference>
<feature type="domain" description="Nuclear receptor" evidence="12">
    <location>
        <begin position="443"/>
        <end position="518"/>
    </location>
</feature>
<evidence type="ECO:0000256" key="1">
    <source>
        <dbReference type="ARBA" id="ARBA00004123"/>
    </source>
</evidence>
<reference evidence="15" key="1">
    <citation type="submission" date="2025-08" db="UniProtKB">
        <authorList>
            <consortium name="RefSeq"/>
        </authorList>
    </citation>
    <scope>IDENTIFICATION</scope>
    <source>
        <tissue evidence="15">Muscle</tissue>
    </source>
</reference>
<dbReference type="SUPFAM" id="SSF57716">
    <property type="entry name" value="Glucocorticoid receptor-like (DNA-binding domain)"/>
    <property type="match status" value="1"/>
</dbReference>
<evidence type="ECO:0000313" key="14">
    <source>
        <dbReference type="Proteomes" id="UP000694941"/>
    </source>
</evidence>
<dbReference type="Gene3D" id="1.10.565.10">
    <property type="entry name" value="Retinoid X Receptor"/>
    <property type="match status" value="1"/>
</dbReference>
<protein>
    <submittedName>
        <fullName evidence="15">Nuclear hormone receptor FTZ-F1 beta-like</fullName>
    </submittedName>
</protein>
<dbReference type="Gene3D" id="3.30.50.10">
    <property type="entry name" value="Erythroid Transcription Factor GATA-1, subunit A"/>
    <property type="match status" value="1"/>
</dbReference>
<dbReference type="CDD" id="cd07167">
    <property type="entry name" value="NR_DBD_Lrh-1_like"/>
    <property type="match status" value="1"/>
</dbReference>
<evidence type="ECO:0000256" key="7">
    <source>
        <dbReference type="ARBA" id="ARBA00023163"/>
    </source>
</evidence>
<dbReference type="PROSITE" id="PS00031">
    <property type="entry name" value="NUCLEAR_REC_DBD_1"/>
    <property type="match status" value="1"/>
</dbReference>
<keyword evidence="6 10" id="KW-0238">DNA-binding</keyword>
<dbReference type="InterPro" id="IPR000536">
    <property type="entry name" value="Nucl_hrmn_rcpt_lig-bd"/>
</dbReference>
<name>A0ABM1BRB1_LIMPO</name>
<dbReference type="PANTHER" id="PTHR24086">
    <property type="entry name" value="NUCLEAR RECEPTOR SUBFAMILY 5 GROUP A"/>
    <property type="match status" value="1"/>
</dbReference>
<comment type="subcellular location">
    <subcellularLocation>
        <location evidence="1 10">Nucleus</location>
    </subcellularLocation>
</comment>
<dbReference type="InterPro" id="IPR016355">
    <property type="entry name" value="NR5-like"/>
</dbReference>
<feature type="domain" description="NR LBD" evidence="13">
    <location>
        <begin position="588"/>
        <end position="815"/>
    </location>
</feature>
<proteinExistence type="inferred from homology"/>
<evidence type="ECO:0000256" key="5">
    <source>
        <dbReference type="ARBA" id="ARBA00023015"/>
    </source>
</evidence>
<evidence type="ECO:0000256" key="9">
    <source>
        <dbReference type="ARBA" id="ARBA00023242"/>
    </source>
</evidence>
<organism evidence="14 15">
    <name type="scientific">Limulus polyphemus</name>
    <name type="common">Atlantic horseshoe crab</name>
    <dbReference type="NCBI Taxonomy" id="6850"/>
    <lineage>
        <taxon>Eukaryota</taxon>
        <taxon>Metazoa</taxon>
        <taxon>Ecdysozoa</taxon>
        <taxon>Arthropoda</taxon>
        <taxon>Chelicerata</taxon>
        <taxon>Merostomata</taxon>
        <taxon>Xiphosura</taxon>
        <taxon>Limulidae</taxon>
        <taxon>Limulus</taxon>
    </lineage>
</organism>
<evidence type="ECO:0000313" key="15">
    <source>
        <dbReference type="RefSeq" id="XP_013787145.2"/>
    </source>
</evidence>
<evidence type="ECO:0000256" key="3">
    <source>
        <dbReference type="ARBA" id="ARBA00022771"/>
    </source>
</evidence>
<keyword evidence="3 10" id="KW-0863">Zinc-finger</keyword>
<feature type="compositionally biased region" description="Polar residues" evidence="11">
    <location>
        <begin position="261"/>
        <end position="271"/>
    </location>
</feature>
<evidence type="ECO:0000259" key="13">
    <source>
        <dbReference type="PROSITE" id="PS51843"/>
    </source>
</evidence>
<keyword evidence="7 10" id="KW-0804">Transcription</keyword>
<evidence type="ECO:0000256" key="2">
    <source>
        <dbReference type="ARBA" id="ARBA00022723"/>
    </source>
</evidence>
<dbReference type="SMART" id="SM00430">
    <property type="entry name" value="HOLI"/>
    <property type="match status" value="1"/>
</dbReference>
<keyword evidence="4 10" id="KW-0862">Zinc</keyword>
<evidence type="ECO:0000256" key="10">
    <source>
        <dbReference type="RuleBase" id="RU004334"/>
    </source>
</evidence>
<feature type="region of interest" description="Disordered" evidence="11">
    <location>
        <begin position="261"/>
        <end position="370"/>
    </location>
</feature>
<feature type="region of interest" description="Disordered" evidence="11">
    <location>
        <begin position="218"/>
        <end position="242"/>
    </location>
</feature>
<dbReference type="PRINTS" id="PR00047">
    <property type="entry name" value="STROIDFINGER"/>
</dbReference>
<comment type="similarity">
    <text evidence="10">Belongs to the nuclear hormone receptor family.</text>
</comment>
<dbReference type="PROSITE" id="PS51843">
    <property type="entry name" value="NR_LBD"/>
    <property type="match status" value="1"/>
</dbReference>
<dbReference type="PANTHER" id="PTHR24086:SF25">
    <property type="entry name" value="NUCLEAR HORMONE RECEPTOR FTZ-F1 BETA"/>
    <property type="match status" value="1"/>
</dbReference>
<dbReference type="InterPro" id="IPR013088">
    <property type="entry name" value="Znf_NHR/GATA"/>
</dbReference>
<accession>A0ABM1BRB1</accession>
<evidence type="ECO:0000256" key="4">
    <source>
        <dbReference type="ARBA" id="ARBA00022833"/>
    </source>
</evidence>
<keyword evidence="5 10" id="KW-0805">Transcription regulation</keyword>
<feature type="region of interest" description="Disordered" evidence="11">
    <location>
        <begin position="393"/>
        <end position="415"/>
    </location>
</feature>
<keyword evidence="8 10" id="KW-0675">Receptor</keyword>
<gene>
    <name evidence="15" type="primary">LOC106471104</name>
</gene>
<evidence type="ECO:0000259" key="12">
    <source>
        <dbReference type="PROSITE" id="PS51030"/>
    </source>
</evidence>
<feature type="compositionally biased region" description="Polar residues" evidence="11">
    <location>
        <begin position="335"/>
        <end position="346"/>
    </location>
</feature>
<dbReference type="InterPro" id="IPR035500">
    <property type="entry name" value="NHR-like_dom_sf"/>
</dbReference>
<feature type="compositionally biased region" description="Low complexity" evidence="11">
    <location>
        <begin position="272"/>
        <end position="283"/>
    </location>
</feature>
<dbReference type="InterPro" id="IPR001723">
    <property type="entry name" value="Nuclear_hrmn_rcpt"/>
</dbReference>
<evidence type="ECO:0000256" key="8">
    <source>
        <dbReference type="ARBA" id="ARBA00023170"/>
    </source>
</evidence>
<dbReference type="SUPFAM" id="SSF48508">
    <property type="entry name" value="Nuclear receptor ligand-binding domain"/>
    <property type="match status" value="1"/>
</dbReference>
<feature type="compositionally biased region" description="Low complexity" evidence="11">
    <location>
        <begin position="223"/>
        <end position="236"/>
    </location>
</feature>
<dbReference type="GeneID" id="106471104"/>
<evidence type="ECO:0000256" key="11">
    <source>
        <dbReference type="SAM" id="MobiDB-lite"/>
    </source>
</evidence>
<feature type="compositionally biased region" description="Polar residues" evidence="11">
    <location>
        <begin position="359"/>
        <end position="370"/>
    </location>
</feature>
<dbReference type="Pfam" id="PF00104">
    <property type="entry name" value="Hormone_recep"/>
    <property type="match status" value="1"/>
</dbReference>
<evidence type="ECO:0000256" key="6">
    <source>
        <dbReference type="ARBA" id="ARBA00023125"/>
    </source>
</evidence>
<feature type="compositionally biased region" description="Polar residues" evidence="11">
    <location>
        <begin position="309"/>
        <end position="320"/>
    </location>
</feature>
<dbReference type="Pfam" id="PF00105">
    <property type="entry name" value="zf-C4"/>
    <property type="match status" value="1"/>
</dbReference>
<dbReference type="CDD" id="cd06930">
    <property type="entry name" value="NR_LBD_F2"/>
    <property type="match status" value="1"/>
</dbReference>